<dbReference type="STRING" id="1267423.SAMN05216290_1665"/>
<protein>
    <submittedName>
        <fullName evidence="1">Uncharacterized protein</fullName>
    </submittedName>
</protein>
<dbReference type="Proteomes" id="UP000199437">
    <property type="component" value="Unassembled WGS sequence"/>
</dbReference>
<dbReference type="AlphaFoldDB" id="A0A1I0P2E9"/>
<evidence type="ECO:0000313" key="2">
    <source>
        <dbReference type="Proteomes" id="UP000199437"/>
    </source>
</evidence>
<keyword evidence="2" id="KW-1185">Reference proteome</keyword>
<proteinExistence type="predicted"/>
<reference evidence="2" key="1">
    <citation type="submission" date="2016-10" db="EMBL/GenBank/DDBJ databases">
        <authorList>
            <person name="Varghese N."/>
            <person name="Submissions S."/>
        </authorList>
    </citation>
    <scope>NUCLEOTIDE SEQUENCE [LARGE SCALE GENOMIC DNA]</scope>
    <source>
        <strain evidence="2">CGMCC 1.12402</strain>
    </source>
</reference>
<accession>A0A1I0P2E9</accession>
<sequence>MLGLFFIALSANAQAYLVLRKKGTKRKYEYTVGDQLVYKQKGQEVFFADRITEFADSTIILENNLILLEQIEVVDVRHANTNRSEFLRVAEVYLPVIGGGLFLLDQINNTLVDGNDLSIHEGTAITSGAMIGTGLALKAARRKKVDLTNPKFEIYIVDLK</sequence>
<name>A0A1I0P2E9_9BACT</name>
<evidence type="ECO:0000313" key="1">
    <source>
        <dbReference type="EMBL" id="SEW08334.1"/>
    </source>
</evidence>
<gene>
    <name evidence="1" type="ORF">SAMN05216290_1665</name>
</gene>
<organism evidence="1 2">
    <name type="scientific">Roseivirga pacifica</name>
    <dbReference type="NCBI Taxonomy" id="1267423"/>
    <lineage>
        <taxon>Bacteria</taxon>
        <taxon>Pseudomonadati</taxon>
        <taxon>Bacteroidota</taxon>
        <taxon>Cytophagia</taxon>
        <taxon>Cytophagales</taxon>
        <taxon>Roseivirgaceae</taxon>
        <taxon>Roseivirga</taxon>
    </lineage>
</organism>
<dbReference type="EMBL" id="FOIR01000001">
    <property type="protein sequence ID" value="SEW08334.1"/>
    <property type="molecule type" value="Genomic_DNA"/>
</dbReference>